<evidence type="ECO:0000256" key="18">
    <source>
        <dbReference type="SAM" id="MobiDB-lite"/>
    </source>
</evidence>
<feature type="compositionally biased region" description="Polar residues" evidence="18">
    <location>
        <begin position="654"/>
        <end position="672"/>
    </location>
</feature>
<feature type="compositionally biased region" description="Basic and acidic residues" evidence="18">
    <location>
        <begin position="880"/>
        <end position="894"/>
    </location>
</feature>
<evidence type="ECO:0000256" key="5">
    <source>
        <dbReference type="ARBA" id="ARBA00022491"/>
    </source>
</evidence>
<dbReference type="Pfam" id="PF21227">
    <property type="entry name" value="Myb_DNA-binding_7"/>
    <property type="match status" value="1"/>
</dbReference>
<evidence type="ECO:0000256" key="10">
    <source>
        <dbReference type="ARBA" id="ARBA00023128"/>
    </source>
</evidence>
<keyword evidence="6" id="KW-0597">Phosphoprotein</keyword>
<feature type="compositionally biased region" description="Basic and acidic residues" evidence="18">
    <location>
        <begin position="735"/>
        <end position="753"/>
    </location>
</feature>
<evidence type="ECO:0000256" key="1">
    <source>
        <dbReference type="ARBA" id="ARBA00004173"/>
    </source>
</evidence>
<sequence>MGRTVEENIMATSDDEMTFSHNLDGISLCRGEDDEESSVDIYDGLDSAPTVSISHASEVTPTTAGLNLFDEILIEEGTAREATYKDLQAEHEKCQQQLQDVTKKLKEIQEQNSALQNENQSLKKNISALIKTARVEIKRKDDEINNLQRRLSEIAFHQNTHARTYFTGSTSNARNFEGSKTKNKLRDILPDNSVKTDPKTAQAVAHALTHKWDTENKKFHSETRDNLLNRPQSDPEQPDSEGTHARLANINGPCDKEKKEEIKTHENQSRENDYRCESKAHQNPDGLLDTHKTLQVNSPKTDRNGLWKITKDLKLKNNQCTEKQTDKGSSAEEKQLMLKESLPPQTGHLKDNRDKKSENRKYKDSKAQKREENVNVQKNRQSDKHLEEERTKMLISPPEKKAVVSSPQKLNKSCVENRKIKDTDGKRNRGSSNHRFQGDKVSPPLCPVSIREQKHGHSKENDRKCGHTRSKSNRHRTEEKRKKKRSNPIEDKNAQKERDSKKTSENIAREAIAMKEGAKEEKFFQAEDNARIVDNVDEHLPTKDGKDEEQSKSKDLKLSFMQKLNLTLSPAKKQTDKLKSGEKSSNKHDADIANLEIALVQPVPLSINTTKQAKLPQLLVDDSCAQTDMEKITSASETEKQIGNSSLAGALSGEFSNTSFQPNRAQQYPLSDSKTEMEDVDRTFVAPPLGSSMDQHTPPGSCFSDLETISSVDFDTFRVIDEVSGSDSDSLVDEGEARKSADQEVSEDREKGNEPVPYEDAVEEGTIRSADMSENDPKVHNLKPSISDHGNHPETLCDQGGNPALEPGDTNPVLAEDESSILSIDLNQMRGIPKAISPLSSPVRPLPKVLKIESPYRGPVKSYTTEGAIICPGRSQTSEINKENQKPLHTDHPILEGSQLSRSSNELEEGEIVSDDDETKTEQNSEYSKTVRRKTSSERSDLPNSKSNHKAKSASSSEDSGKLNSGKGRKEKAHGRSVRSSKDMKKNKAVSIDCLEKIVQVVIEPTTVHEFMNMMKAIRKQIRKNYMKFKIQFPIQHFHRIIDSAVLNFTSLVKYLNFSKMTKSNETLKLNICEVIESKLNQIKKNGAIEHLFIQQQSDMKKKLWKLVDEQLDHLFDKIKKIILKLCNLKFFGNENNEKKLDKRMKAGYKCLVNYKTDTQKSKKPALNEKSEDCALAKPAAGDQLPKRDHHDTNELLSHKNAATKSKQSYTGNTKYSETKAKLLKEKSIEGTSLKTGKYEKEELQMLGDPHKTDISCGPLTEQQMSGLTFNLVNDAQMGEMFKSLLQGSDFSEKNDDFIDEHQWEFRTPEKHTPGDQGCGDDAAYEAEEPVPKNSQVESRVLDGIKWPTVSPERESTFLARLPMPVDPDILDESCMFEMPTDPALKKSEGCLSEKPKSLVSSILLEDLAVSLTIPSPLKSDAHLSFLKPDVLGSVPEDVLSAHFSENAQLEEEDVSEQDIHLALDSDNSSGKSSCSSSWATTPAAPGFQYCPSLPMQAVIMEKSNDHFIVKIRRAAPSPSPVCDQSTVEPLASLAENGSNEIMSKEKCTLDSESLTLEEKMSTENDVNIVGCEEGNASRKKQVSSSPEFVKETSVYLRNGQEPVQSKPSIPNDVLVSVETWCDDSRQNEPCNMLKLLKEPYSNIRKAKDHELLGSHQLLHGDAGQELTTVLQDPSKELEESFDSWKESSSKTSQHELIPDIFKLPQIHTVGAFGKRDVLSAKEYSTISSVAVPLAEELSSKSHFDICIDMSDETPIENKAETWDLTRQSALNDMPIKLYKDKEERKTEAYSEVCHPSEQVVNLMEGLPDKSKLCVNAETKTVTNNSGRECEINVDKESKKRKKETEGTSSVKRQKIEINSLVCKKNSNSNKKSKEITSVTTSALNKQAASTRDEDLSLSTLSKSTSNLCAKNIIKKKGEVVISWTRNDDREILLECQKKGPSEKTFASLAARLNKNLTQVEERFRQLVKLFKMSNCS</sequence>
<feature type="coiled-coil region" evidence="17">
    <location>
        <begin position="84"/>
        <end position="150"/>
    </location>
</feature>
<dbReference type="InterPro" id="IPR049257">
    <property type="entry name" value="Gon4l/CASP8AP2_myb-like"/>
</dbReference>
<feature type="compositionally biased region" description="Acidic residues" evidence="18">
    <location>
        <begin position="906"/>
        <end position="919"/>
    </location>
</feature>
<proteinExistence type="predicted"/>
<dbReference type="PANTHER" id="PTHR15489:SF2">
    <property type="entry name" value="CASP8-ASSOCIATED PROTEIN 2"/>
    <property type="match status" value="1"/>
</dbReference>
<feature type="compositionally biased region" description="Basic and acidic residues" evidence="18">
    <location>
        <begin position="323"/>
        <end position="337"/>
    </location>
</feature>
<evidence type="ECO:0000256" key="14">
    <source>
        <dbReference type="ARBA" id="ARBA00023306"/>
    </source>
</evidence>
<keyword evidence="10" id="KW-0496">Mitochondrion</keyword>
<evidence type="ECO:0000313" key="20">
    <source>
        <dbReference type="Proteomes" id="UP001142489"/>
    </source>
</evidence>
<evidence type="ECO:0000256" key="11">
    <source>
        <dbReference type="ARBA" id="ARBA00023159"/>
    </source>
</evidence>
<protein>
    <recommendedName>
        <fullName evidence="15">CASP8-associated protein 2</fullName>
    </recommendedName>
    <alternativeName>
        <fullName evidence="16">FLICE-associated huge protein</fullName>
    </alternativeName>
</protein>
<evidence type="ECO:0000256" key="8">
    <source>
        <dbReference type="ARBA" id="ARBA00022990"/>
    </source>
</evidence>
<feature type="region of interest" description="Disordered" evidence="18">
    <location>
        <begin position="1181"/>
        <end position="1212"/>
    </location>
</feature>
<dbReference type="GO" id="GO:0003714">
    <property type="term" value="F:transcription corepressor activity"/>
    <property type="evidence" value="ECO:0007669"/>
    <property type="project" value="TreeGrafter"/>
</dbReference>
<feature type="region of interest" description="Disordered" evidence="18">
    <location>
        <begin position="318"/>
        <end position="506"/>
    </location>
</feature>
<name>A0A9Q0Y4D3_9SAUR</name>
<keyword evidence="17" id="KW-0175">Coiled coil</keyword>
<dbReference type="PANTHER" id="PTHR15489">
    <property type="entry name" value="CASPASE 8 ASSOCIATED PROTEIN 2"/>
    <property type="match status" value="1"/>
</dbReference>
<feature type="compositionally biased region" description="Basic and acidic residues" evidence="18">
    <location>
        <begin position="254"/>
        <end position="292"/>
    </location>
</feature>
<feature type="compositionally biased region" description="Basic and acidic residues" evidence="18">
    <location>
        <begin position="380"/>
        <end position="402"/>
    </location>
</feature>
<evidence type="ECO:0000256" key="13">
    <source>
        <dbReference type="ARBA" id="ARBA00023242"/>
    </source>
</evidence>
<evidence type="ECO:0000256" key="4">
    <source>
        <dbReference type="ARBA" id="ARBA00022490"/>
    </source>
</evidence>
<dbReference type="GO" id="GO:0016605">
    <property type="term" value="C:PML body"/>
    <property type="evidence" value="ECO:0007669"/>
    <property type="project" value="UniProtKB-SubCell"/>
</dbReference>
<feature type="region of interest" description="Disordered" evidence="18">
    <location>
        <begin position="215"/>
        <end position="305"/>
    </location>
</feature>
<accession>A0A9Q0Y4D3</accession>
<keyword evidence="4" id="KW-0963">Cytoplasm</keyword>
<feature type="region of interest" description="Disordered" evidence="18">
    <location>
        <begin position="724"/>
        <end position="813"/>
    </location>
</feature>
<evidence type="ECO:0000256" key="12">
    <source>
        <dbReference type="ARBA" id="ARBA00023163"/>
    </source>
</evidence>
<feature type="compositionally biased region" description="Basic residues" evidence="18">
    <location>
        <begin position="967"/>
        <end position="979"/>
    </location>
</feature>
<feature type="compositionally biased region" description="Basic and acidic residues" evidence="18">
    <location>
        <begin position="1185"/>
        <end position="1198"/>
    </location>
</feature>
<keyword evidence="12" id="KW-0804">Transcription</keyword>
<organism evidence="19 20">
    <name type="scientific">Phrynocephalus forsythii</name>
    <dbReference type="NCBI Taxonomy" id="171643"/>
    <lineage>
        <taxon>Eukaryota</taxon>
        <taxon>Metazoa</taxon>
        <taxon>Chordata</taxon>
        <taxon>Craniata</taxon>
        <taxon>Vertebrata</taxon>
        <taxon>Euteleostomi</taxon>
        <taxon>Lepidosauria</taxon>
        <taxon>Squamata</taxon>
        <taxon>Bifurcata</taxon>
        <taxon>Unidentata</taxon>
        <taxon>Episquamata</taxon>
        <taxon>Toxicofera</taxon>
        <taxon>Iguania</taxon>
        <taxon>Acrodonta</taxon>
        <taxon>Agamidae</taxon>
        <taxon>Agaminae</taxon>
        <taxon>Phrynocephalus</taxon>
    </lineage>
</organism>
<dbReference type="Gene3D" id="1.10.10.60">
    <property type="entry name" value="Homeodomain-like"/>
    <property type="match status" value="1"/>
</dbReference>
<dbReference type="GO" id="GO:0036337">
    <property type="term" value="P:Fas signaling pathway"/>
    <property type="evidence" value="ECO:0007669"/>
    <property type="project" value="TreeGrafter"/>
</dbReference>
<feature type="compositionally biased region" description="Polar residues" evidence="18">
    <location>
        <begin position="1876"/>
        <end position="1889"/>
    </location>
</feature>
<feature type="region of interest" description="Disordered" evidence="18">
    <location>
        <begin position="534"/>
        <end position="554"/>
    </location>
</feature>
<gene>
    <name evidence="19" type="ORF">JRQ81_006599</name>
</gene>
<feature type="region of interest" description="Disordered" evidence="18">
    <location>
        <begin position="876"/>
        <end position="984"/>
    </location>
</feature>
<feature type="region of interest" description="Disordered" evidence="18">
    <location>
        <begin position="653"/>
        <end position="677"/>
    </location>
</feature>
<keyword evidence="9" id="KW-0805">Transcription regulation</keyword>
<keyword evidence="7" id="KW-0053">Apoptosis</keyword>
<feature type="compositionally biased region" description="Polar residues" evidence="18">
    <location>
        <begin position="1201"/>
        <end position="1212"/>
    </location>
</feature>
<evidence type="ECO:0000256" key="2">
    <source>
        <dbReference type="ARBA" id="ARBA00004322"/>
    </source>
</evidence>
<keyword evidence="14" id="KW-0131">Cell cycle</keyword>
<dbReference type="InterPro" id="IPR039674">
    <property type="entry name" value="FLASH"/>
</dbReference>
<evidence type="ECO:0000256" key="16">
    <source>
        <dbReference type="ARBA" id="ARBA00078515"/>
    </source>
</evidence>
<keyword evidence="11" id="KW-0010">Activator</keyword>
<feature type="compositionally biased region" description="Basic and acidic residues" evidence="18">
    <location>
        <begin position="451"/>
        <end position="465"/>
    </location>
</feature>
<comment type="subcellular location">
    <subcellularLocation>
        <location evidence="3">Cytoplasm</location>
    </subcellularLocation>
    <subcellularLocation>
        <location evidence="1">Mitochondrion</location>
    </subcellularLocation>
    <subcellularLocation>
        <location evidence="2">Nucleus</location>
        <location evidence="2">PML body</location>
    </subcellularLocation>
</comment>
<feature type="compositionally biased region" description="Basic and acidic residues" evidence="18">
    <location>
        <begin position="215"/>
        <end position="227"/>
    </location>
</feature>
<evidence type="ECO:0000256" key="7">
    <source>
        <dbReference type="ARBA" id="ARBA00022703"/>
    </source>
</evidence>
<evidence type="ECO:0000313" key="19">
    <source>
        <dbReference type="EMBL" id="KAJ7341748.1"/>
    </source>
</evidence>
<evidence type="ECO:0000256" key="3">
    <source>
        <dbReference type="ARBA" id="ARBA00004496"/>
    </source>
</evidence>
<dbReference type="CDD" id="cd12202">
    <property type="entry name" value="CASP8AP2"/>
    <property type="match status" value="1"/>
</dbReference>
<dbReference type="FunFam" id="1.10.10.60:FF:000265">
    <property type="entry name" value="CASP8-associated protein 2 isoform X1"/>
    <property type="match status" value="1"/>
</dbReference>
<evidence type="ECO:0000256" key="15">
    <source>
        <dbReference type="ARBA" id="ARBA00069865"/>
    </source>
</evidence>
<comment type="caution">
    <text evidence="19">The sequence shown here is derived from an EMBL/GenBank/DDBJ whole genome shotgun (WGS) entry which is preliminary data.</text>
</comment>
<dbReference type="EMBL" id="JAPFRF010000002">
    <property type="protein sequence ID" value="KAJ7341748.1"/>
    <property type="molecule type" value="Genomic_DNA"/>
</dbReference>
<evidence type="ECO:0000256" key="9">
    <source>
        <dbReference type="ARBA" id="ARBA00023015"/>
    </source>
</evidence>
<evidence type="ECO:0000256" key="6">
    <source>
        <dbReference type="ARBA" id="ARBA00022553"/>
    </source>
</evidence>
<dbReference type="Proteomes" id="UP001142489">
    <property type="component" value="Unassembled WGS sequence"/>
</dbReference>
<feature type="region of interest" description="Disordered" evidence="18">
    <location>
        <begin position="1868"/>
        <end position="1889"/>
    </location>
</feature>
<keyword evidence="8" id="KW-0007">Acetylation</keyword>
<keyword evidence="5" id="KW-0678">Repressor</keyword>
<dbReference type="GO" id="GO:0008625">
    <property type="term" value="P:extrinsic apoptotic signaling pathway via death domain receptors"/>
    <property type="evidence" value="ECO:0007669"/>
    <property type="project" value="TreeGrafter"/>
</dbReference>
<feature type="compositionally biased region" description="Basic and acidic residues" evidence="18">
    <location>
        <begin position="487"/>
        <end position="506"/>
    </location>
</feature>
<evidence type="ECO:0000256" key="17">
    <source>
        <dbReference type="SAM" id="Coils"/>
    </source>
</evidence>
<keyword evidence="20" id="KW-1185">Reference proteome</keyword>
<dbReference type="GO" id="GO:0005739">
    <property type="term" value="C:mitochondrion"/>
    <property type="evidence" value="ECO:0007669"/>
    <property type="project" value="UniProtKB-SubCell"/>
</dbReference>
<reference evidence="19" key="1">
    <citation type="journal article" date="2023" name="DNA Res.">
        <title>Chromosome-level genome assembly of Phrynocephalus forsythii using third-generation DNA sequencing and Hi-C analysis.</title>
        <authorList>
            <person name="Qi Y."/>
            <person name="Zhao W."/>
            <person name="Zhao Y."/>
            <person name="Niu C."/>
            <person name="Cao S."/>
            <person name="Zhang Y."/>
        </authorList>
    </citation>
    <scope>NUCLEOTIDE SEQUENCE</scope>
    <source>
        <tissue evidence="19">Muscle</tissue>
    </source>
</reference>
<keyword evidence="13" id="KW-0539">Nucleus</keyword>
<dbReference type="OrthoDB" id="1938039at2759"/>
<feature type="compositionally biased region" description="Basic and acidic residues" evidence="18">
    <location>
        <begin position="415"/>
        <end position="427"/>
    </location>
</feature>
<feature type="compositionally biased region" description="Basic and acidic residues" evidence="18">
    <location>
        <begin position="348"/>
        <end position="373"/>
    </location>
</feature>